<keyword evidence="8" id="KW-0539">Nucleus</keyword>
<proteinExistence type="inferred from homology"/>
<protein>
    <recommendedName>
        <fullName evidence="9">Peptidase S59 domain-containing protein</fullName>
    </recommendedName>
</protein>
<dbReference type="GO" id="GO:0015031">
    <property type="term" value="P:protein transport"/>
    <property type="evidence" value="ECO:0007669"/>
    <property type="project" value="UniProtKB-KW"/>
</dbReference>
<evidence type="ECO:0000256" key="7">
    <source>
        <dbReference type="ARBA" id="ARBA00023132"/>
    </source>
</evidence>
<organism evidence="10 11">
    <name type="scientific">Gnathostoma spinigerum</name>
    <dbReference type="NCBI Taxonomy" id="75299"/>
    <lineage>
        <taxon>Eukaryota</taxon>
        <taxon>Metazoa</taxon>
        <taxon>Ecdysozoa</taxon>
        <taxon>Nematoda</taxon>
        <taxon>Chromadorea</taxon>
        <taxon>Rhabditida</taxon>
        <taxon>Spirurina</taxon>
        <taxon>Gnathostomatomorpha</taxon>
        <taxon>Gnathostomatoidea</taxon>
        <taxon>Gnathostomatidae</taxon>
        <taxon>Gnathostoma</taxon>
    </lineage>
</organism>
<dbReference type="EMBL" id="JBGFUD010013324">
    <property type="protein sequence ID" value="MFH4983691.1"/>
    <property type="molecule type" value="Genomic_DNA"/>
</dbReference>
<dbReference type="PANTHER" id="PTHR23198:SF6">
    <property type="entry name" value="NUCLEAR PORE COMPLEX PROTEIN NUP98-NUP96"/>
    <property type="match status" value="1"/>
</dbReference>
<evidence type="ECO:0000259" key="9">
    <source>
        <dbReference type="PROSITE" id="PS51434"/>
    </source>
</evidence>
<keyword evidence="11" id="KW-1185">Reference proteome</keyword>
<keyword evidence="3" id="KW-0813">Transport</keyword>
<comment type="caution">
    <text evidence="10">The sequence shown here is derived from an EMBL/GenBank/DDBJ whole genome shotgun (WGS) entry which is preliminary data.</text>
</comment>
<keyword evidence="4" id="KW-0509">mRNA transport</keyword>
<dbReference type="PANTHER" id="PTHR23198">
    <property type="entry name" value="NUCLEOPORIN"/>
    <property type="match status" value="1"/>
</dbReference>
<sequence length="519" mass="58278">MQNGLARDDELGAFKSVSITNPVFCHPAGIKLTRTDYECEPPLSVLATMARHNDGICHLNDGFTVRRLGYGSVFWPGPFDLSDIDLDEVVHFRQGEVIVYPDEDKKPPVGTKLNIPAEVSLERIWPRNRATKQITTDPTELERLGFRGRLERLSTKMGAVFKDYRPETGTWVFCVDHFSKYGYLEESDSEEQLPTAEELTAALADKKIQFGVQRSKIIPKTTQSEKGVDNLLEQIGAKEKFQIENDVPVLNSCEMRSTWIASGLGGNIGTENSSLMELRESLFYNVDPNSVSSFHPEKVFDDQKLRLVQEVKAAVSAHDSGLILSDIVEESNKMEMELKSKRPVLCLPPTLSEPVHSLDTVVPLEDSVLSKMIRKKPVLIDCGIFRGFATRVGFGPASLYSECNVENSFNVRLNRLTAGTDKSLDHVTQLLNHSITLTEFADCGAKDQHSDSLTVPLAKQSRNYMELITGYSMISSVNRLDRGVDMWELCHALFNDEAHQNGLLFVFYFYFVITNNDHN</sequence>
<dbReference type="PROSITE" id="PS51434">
    <property type="entry name" value="NUP_C"/>
    <property type="match status" value="1"/>
</dbReference>
<evidence type="ECO:0000256" key="4">
    <source>
        <dbReference type="ARBA" id="ARBA00022816"/>
    </source>
</evidence>
<comment type="subcellular location">
    <subcellularLocation>
        <location evidence="1">Nucleus</location>
        <location evidence="1">Nuclear pore complex</location>
    </subcellularLocation>
</comment>
<gene>
    <name evidence="10" type="ORF">AB6A40_010400</name>
</gene>
<name>A0ABD6EUZ0_9BILA</name>
<dbReference type="InterPro" id="IPR007230">
    <property type="entry name" value="Nup98_auto-Pept-S59_dom"/>
</dbReference>
<keyword evidence="7" id="KW-0906">Nuclear pore complex</keyword>
<dbReference type="Gene3D" id="3.30.1610.10">
    <property type="entry name" value="Peptidase S59, nucleoporin"/>
    <property type="match status" value="1"/>
</dbReference>
<accession>A0ABD6EUZ0</accession>
<dbReference type="InterPro" id="IPR037665">
    <property type="entry name" value="Nucleoporin_S59-like"/>
</dbReference>
<comment type="similarity">
    <text evidence="2">Belongs to the nucleoporin GLFG family.</text>
</comment>
<feature type="domain" description="Peptidase S59" evidence="9">
    <location>
        <begin position="34"/>
        <end position="178"/>
    </location>
</feature>
<dbReference type="Pfam" id="PF04096">
    <property type="entry name" value="Nucleoporin2"/>
    <property type="match status" value="1"/>
</dbReference>
<evidence type="ECO:0000256" key="8">
    <source>
        <dbReference type="ARBA" id="ARBA00023242"/>
    </source>
</evidence>
<dbReference type="GO" id="GO:0005643">
    <property type="term" value="C:nuclear pore"/>
    <property type="evidence" value="ECO:0007669"/>
    <property type="project" value="UniProtKB-SubCell"/>
</dbReference>
<evidence type="ECO:0000313" key="11">
    <source>
        <dbReference type="Proteomes" id="UP001608902"/>
    </source>
</evidence>
<keyword evidence="6" id="KW-0811">Translocation</keyword>
<dbReference type="SUPFAM" id="SSF82215">
    <property type="entry name" value="C-terminal autoproteolytic domain of nucleoporin nup98"/>
    <property type="match status" value="1"/>
</dbReference>
<dbReference type="Proteomes" id="UP001608902">
    <property type="component" value="Unassembled WGS sequence"/>
</dbReference>
<evidence type="ECO:0000313" key="10">
    <source>
        <dbReference type="EMBL" id="MFH4983691.1"/>
    </source>
</evidence>
<evidence type="ECO:0000256" key="1">
    <source>
        <dbReference type="ARBA" id="ARBA00004567"/>
    </source>
</evidence>
<dbReference type="AlphaFoldDB" id="A0ABD6EUZ0"/>
<evidence type="ECO:0000256" key="5">
    <source>
        <dbReference type="ARBA" id="ARBA00022927"/>
    </source>
</evidence>
<dbReference type="GO" id="GO:0051028">
    <property type="term" value="P:mRNA transport"/>
    <property type="evidence" value="ECO:0007669"/>
    <property type="project" value="UniProtKB-KW"/>
</dbReference>
<dbReference type="InterPro" id="IPR036903">
    <property type="entry name" value="Nup98_auto-Pept-S59_dom_sf"/>
</dbReference>
<evidence type="ECO:0000256" key="2">
    <source>
        <dbReference type="ARBA" id="ARBA00008926"/>
    </source>
</evidence>
<evidence type="ECO:0000256" key="6">
    <source>
        <dbReference type="ARBA" id="ARBA00023010"/>
    </source>
</evidence>
<keyword evidence="5" id="KW-0653">Protein transport</keyword>
<evidence type="ECO:0000256" key="3">
    <source>
        <dbReference type="ARBA" id="ARBA00022448"/>
    </source>
</evidence>
<reference evidence="10 11" key="1">
    <citation type="submission" date="2024-08" db="EMBL/GenBank/DDBJ databases">
        <title>Gnathostoma spinigerum genome.</title>
        <authorList>
            <person name="Gonzalez-Bertolin B."/>
            <person name="Monzon S."/>
            <person name="Zaballos A."/>
            <person name="Jimenez P."/>
            <person name="Dekumyoy P."/>
            <person name="Varona S."/>
            <person name="Cuesta I."/>
            <person name="Sumanam S."/>
            <person name="Adisakwattana P."/>
            <person name="Gasser R.B."/>
            <person name="Hernandez-Gonzalez A."/>
            <person name="Young N.D."/>
            <person name="Perteguer M.J."/>
        </authorList>
    </citation>
    <scope>NUCLEOTIDE SEQUENCE [LARGE SCALE GENOMIC DNA]</scope>
    <source>
        <strain evidence="10">AL3</strain>
        <tissue evidence="10">Liver</tissue>
    </source>
</reference>